<evidence type="ECO:0000256" key="4">
    <source>
        <dbReference type="ARBA" id="ARBA00023180"/>
    </source>
</evidence>
<dbReference type="Gene3D" id="2.130.10.130">
    <property type="entry name" value="Integrin alpha, N-terminal"/>
    <property type="match status" value="4"/>
</dbReference>
<dbReference type="PANTHER" id="PTHR23221">
    <property type="entry name" value="GLYCOSYLPHOSPHATIDYLINOSITOL PHOSPHOLIPASE D"/>
    <property type="match status" value="1"/>
</dbReference>
<dbReference type="SMART" id="SM00191">
    <property type="entry name" value="Int_alpha"/>
    <property type="match status" value="5"/>
</dbReference>
<dbReference type="SUPFAM" id="SSF69318">
    <property type="entry name" value="Integrin alpha N-terminal domain"/>
    <property type="match status" value="1"/>
</dbReference>
<evidence type="ECO:0000313" key="6">
    <source>
        <dbReference type="Proteomes" id="UP000642284"/>
    </source>
</evidence>
<evidence type="ECO:0000256" key="1">
    <source>
        <dbReference type="ARBA" id="ARBA00022729"/>
    </source>
</evidence>
<reference evidence="5 6" key="1">
    <citation type="submission" date="2020-08" db="EMBL/GenBank/DDBJ databases">
        <title>Genemic of Streptomyces polyaspartic.</title>
        <authorList>
            <person name="Liu W."/>
        </authorList>
    </citation>
    <scope>NUCLEOTIDE SEQUENCE [LARGE SCALE GENOMIC DNA]</scope>
    <source>
        <strain evidence="5 6">TRM66268-LWL</strain>
    </source>
</reference>
<dbReference type="Proteomes" id="UP000642284">
    <property type="component" value="Unassembled WGS sequence"/>
</dbReference>
<evidence type="ECO:0000313" key="5">
    <source>
        <dbReference type="EMBL" id="MBC9714364.1"/>
    </source>
</evidence>
<protein>
    <submittedName>
        <fullName evidence="5">FG-GAP repeat protein</fullName>
    </submittedName>
</protein>
<dbReference type="Pfam" id="PF01839">
    <property type="entry name" value="FG-GAP"/>
    <property type="match status" value="4"/>
</dbReference>
<sequence length="476" mass="47243">MGGLRRGRRSAAGTVAVVVAGAVGLGLLPGTAGAVQMATPGDFNGDGYRDLVLGAPWMNVSGRESAGAVIVVYGAKGGVSATKRAVITQNSPGVPGGSEANDGFGSSTAVADLNRDGYADLVVGTPYEDLAQADAGMVSVLWGSSTGLNSGAELKQVAPGSGFFGLDVAAYGGSTAANSKVLAGSWHGTAEYKGPFGRTGTTGGAWLNRDTPSIENVALGDIDKNGVADRVLFSSRIGDEGGRVYVNHVTVGDPRLTQGDGLDGAIGDVNGDGYGDVVVGDAEDPSGADRGAVGGRVSVWFGSATGIAPDAQPVHISQDTAGVPGAGERGDSFGASVAVVDLNRDGAAEIIVGSPYEALGSTRLAGQVTVIPGMRGGALGTGSYAFSQDSASVPGASELEDQFGTTVGAGDLNGDGRPELIVSARGENSYQGAVWVLPGGSSRPTGTGSRMFLPSTLGIKQSDPVLLGGAGLLNVI</sequence>
<gene>
    <name evidence="5" type="ORF">H9Y04_17535</name>
</gene>
<dbReference type="InterPro" id="IPR000413">
    <property type="entry name" value="Integrin_alpha"/>
</dbReference>
<keyword evidence="4" id="KW-0325">Glycoprotein</keyword>
<evidence type="ECO:0000256" key="3">
    <source>
        <dbReference type="ARBA" id="ARBA00022801"/>
    </source>
</evidence>
<dbReference type="PROSITE" id="PS51470">
    <property type="entry name" value="FG_GAP"/>
    <property type="match status" value="3"/>
</dbReference>
<keyword evidence="2" id="KW-0677">Repeat</keyword>
<evidence type="ECO:0000256" key="2">
    <source>
        <dbReference type="ARBA" id="ARBA00022737"/>
    </source>
</evidence>
<dbReference type="PRINTS" id="PR01185">
    <property type="entry name" value="INTEGRINA"/>
</dbReference>
<keyword evidence="1" id="KW-0732">Signal</keyword>
<name>A0ABR7SGM4_9ACTN</name>
<dbReference type="EMBL" id="JACTVJ010000007">
    <property type="protein sequence ID" value="MBC9714364.1"/>
    <property type="molecule type" value="Genomic_DNA"/>
</dbReference>
<organism evidence="5 6">
    <name type="scientific">Streptomyces polyasparticus</name>
    <dbReference type="NCBI Taxonomy" id="2767826"/>
    <lineage>
        <taxon>Bacteria</taxon>
        <taxon>Bacillati</taxon>
        <taxon>Actinomycetota</taxon>
        <taxon>Actinomycetes</taxon>
        <taxon>Kitasatosporales</taxon>
        <taxon>Streptomycetaceae</taxon>
        <taxon>Streptomyces</taxon>
    </lineage>
</organism>
<dbReference type="InterPro" id="IPR028994">
    <property type="entry name" value="Integrin_alpha_N"/>
</dbReference>
<comment type="caution">
    <text evidence="5">The sequence shown here is derived from an EMBL/GenBank/DDBJ whole genome shotgun (WGS) entry which is preliminary data.</text>
</comment>
<dbReference type="PANTHER" id="PTHR23221:SF7">
    <property type="entry name" value="PHOSPHATIDYLINOSITOL-GLYCAN-SPECIFIC PHOSPHOLIPASE D"/>
    <property type="match status" value="1"/>
</dbReference>
<keyword evidence="6" id="KW-1185">Reference proteome</keyword>
<accession>A0ABR7SGM4</accession>
<keyword evidence="3" id="KW-0378">Hydrolase</keyword>
<dbReference type="InterPro" id="IPR013519">
    <property type="entry name" value="Int_alpha_beta-p"/>
</dbReference>
<proteinExistence type="predicted"/>
<dbReference type="InterPro" id="IPR013517">
    <property type="entry name" value="FG-GAP"/>
</dbReference>